<feature type="binding site" evidence="9">
    <location>
        <begin position="313"/>
        <end position="318"/>
    </location>
    <ligand>
        <name>FAD</name>
        <dbReference type="ChEBI" id="CHEBI:57692"/>
    </ligand>
</feature>
<feature type="domain" description="FAD dependent oxidoreductase" evidence="10">
    <location>
        <begin position="22"/>
        <end position="330"/>
    </location>
</feature>
<feature type="binding site" evidence="9">
    <location>
        <position position="314"/>
    </location>
    <ligand>
        <name>D-dopa</name>
        <dbReference type="ChEBI" id="CHEBI:149689"/>
    </ligand>
</feature>
<dbReference type="PIRSF" id="PIRSF000189">
    <property type="entry name" value="D-aa_oxidase"/>
    <property type="match status" value="1"/>
</dbReference>
<dbReference type="InterPro" id="IPR006076">
    <property type="entry name" value="FAD-dep_OxRdtase"/>
</dbReference>
<keyword evidence="5" id="KW-0560">Oxidoreductase</keyword>
<dbReference type="Gene3D" id="3.30.9.10">
    <property type="entry name" value="D-Amino Acid Oxidase, subunit A, domain 2"/>
    <property type="match status" value="1"/>
</dbReference>
<evidence type="ECO:0000259" key="10">
    <source>
        <dbReference type="Pfam" id="PF01266"/>
    </source>
</evidence>
<dbReference type="Proteomes" id="UP000263377">
    <property type="component" value="Unassembled WGS sequence"/>
</dbReference>
<evidence type="ECO:0000256" key="6">
    <source>
        <dbReference type="ARBA" id="ARBA00039101"/>
    </source>
</evidence>
<accession>A0A372ZSU5</accession>
<dbReference type="AlphaFoldDB" id="A0A372ZSU5"/>
<dbReference type="EMBL" id="QVIG01000001">
    <property type="protein sequence ID" value="RGD58265.1"/>
    <property type="molecule type" value="Genomic_DNA"/>
</dbReference>
<protein>
    <recommendedName>
        <fullName evidence="7">D-amino-acid oxidase</fullName>
        <ecNumber evidence="6">1.4.3.3</ecNumber>
    </recommendedName>
</protein>
<keyword evidence="12" id="KW-1185">Reference proteome</keyword>
<comment type="catalytic activity">
    <reaction evidence="8">
        <text>a D-alpha-amino acid + O2 + H2O = a 2-oxocarboxylate + H2O2 + NH4(+)</text>
        <dbReference type="Rhea" id="RHEA:21816"/>
        <dbReference type="ChEBI" id="CHEBI:15377"/>
        <dbReference type="ChEBI" id="CHEBI:15379"/>
        <dbReference type="ChEBI" id="CHEBI:16240"/>
        <dbReference type="ChEBI" id="CHEBI:28938"/>
        <dbReference type="ChEBI" id="CHEBI:35179"/>
        <dbReference type="ChEBI" id="CHEBI:59871"/>
        <dbReference type="EC" id="1.4.3.3"/>
    </reaction>
    <physiologicalReaction direction="left-to-right" evidence="8">
        <dbReference type="Rhea" id="RHEA:21817"/>
    </physiologicalReaction>
</comment>
<evidence type="ECO:0000256" key="4">
    <source>
        <dbReference type="ARBA" id="ARBA00022827"/>
    </source>
</evidence>
<comment type="caution">
    <text evidence="11">The sequence shown here is derived from an EMBL/GenBank/DDBJ whole genome shotgun (WGS) entry which is preliminary data.</text>
</comment>
<keyword evidence="3" id="KW-0285">Flavoprotein</keyword>
<evidence type="ECO:0000256" key="2">
    <source>
        <dbReference type="ARBA" id="ARBA00006730"/>
    </source>
</evidence>
<dbReference type="SUPFAM" id="SSF54373">
    <property type="entry name" value="FAD-linked reductases, C-terminal domain"/>
    <property type="match status" value="1"/>
</dbReference>
<comment type="similarity">
    <text evidence="2">Belongs to the DAMOX/DASOX family.</text>
</comment>
<evidence type="ECO:0000256" key="9">
    <source>
        <dbReference type="PIRSR" id="PIRSR000189-1"/>
    </source>
</evidence>
<dbReference type="InterPro" id="IPR023209">
    <property type="entry name" value="DAO"/>
</dbReference>
<feature type="binding site" evidence="9">
    <location>
        <position position="191"/>
    </location>
    <ligand>
        <name>FAD</name>
        <dbReference type="ChEBI" id="CHEBI:57692"/>
    </ligand>
</feature>
<dbReference type="EC" id="1.4.3.3" evidence="6"/>
<feature type="binding site" evidence="9">
    <location>
        <begin position="58"/>
        <end position="59"/>
    </location>
    <ligand>
        <name>FAD</name>
        <dbReference type="ChEBI" id="CHEBI:57692"/>
    </ligand>
</feature>
<evidence type="ECO:0000313" key="11">
    <source>
        <dbReference type="EMBL" id="RGD58265.1"/>
    </source>
</evidence>
<feature type="binding site" evidence="9">
    <location>
        <position position="234"/>
    </location>
    <ligand>
        <name>D-dopa</name>
        <dbReference type="ChEBI" id="CHEBI:149689"/>
    </ligand>
</feature>
<keyword evidence="4 9" id="KW-0274">FAD</keyword>
<evidence type="ECO:0000256" key="5">
    <source>
        <dbReference type="ARBA" id="ARBA00023002"/>
    </source>
</evidence>
<gene>
    <name evidence="11" type="ORF">DR950_11100</name>
</gene>
<organism evidence="11 12">
    <name type="scientific">Kitasatospora xanthocidica</name>
    <dbReference type="NCBI Taxonomy" id="83382"/>
    <lineage>
        <taxon>Bacteria</taxon>
        <taxon>Bacillati</taxon>
        <taxon>Actinomycetota</taxon>
        <taxon>Actinomycetes</taxon>
        <taxon>Kitasatosporales</taxon>
        <taxon>Streptomycetaceae</taxon>
        <taxon>Kitasatospora</taxon>
    </lineage>
</organism>
<evidence type="ECO:0000256" key="7">
    <source>
        <dbReference type="ARBA" id="ARBA00039751"/>
    </source>
</evidence>
<dbReference type="Gene3D" id="3.40.50.720">
    <property type="entry name" value="NAD(P)-binding Rossmann-like Domain"/>
    <property type="match status" value="1"/>
</dbReference>
<sequence>MDGTTDGTVNGATGGTVDGVMDVVVVGSGIIGLTTAIRLQEKGLRVVVVTADGLLSTTSAVAAAVWFPVATGTGGRVADWSATAFAEFARQAEEGVPGVSMRSTRMLEHERQSADLPWWGDAVPDLRRLTAAERGADCADGWSFTAPAVEMPLYLPWLLGRFVDNGGGIVHRRLDTLDQARAWAPVVVNATGIGARQLCDDRAVHPIRGQLVLVRNPGLPTSTRIQDDPAGYTYIHPRSTDVVLGGTFEPDDWNTVADPATAEAILARCTARIPALREARVLGHVVGLRPARHGGPRLEAEPDGRTVHNYGHGGAGVTLSWGCADAAAELAAAAAS</sequence>
<reference evidence="11 12" key="1">
    <citation type="submission" date="2018-08" db="EMBL/GenBank/DDBJ databases">
        <title>Diversity &amp; Physiological Properties of Lignin-Decomposing Actinobacteria from Soil.</title>
        <authorList>
            <person name="Roh S.G."/>
            <person name="Kim S.B."/>
        </authorList>
    </citation>
    <scope>NUCLEOTIDE SEQUENCE [LARGE SCALE GENOMIC DNA]</scope>
    <source>
        <strain evidence="11 12">MMS17-GH009</strain>
    </source>
</reference>
<dbReference type="PANTHER" id="PTHR11530:SF11">
    <property type="entry name" value="D-ASPARTATE OXIDASE"/>
    <property type="match status" value="1"/>
</dbReference>
<evidence type="ECO:0000256" key="3">
    <source>
        <dbReference type="ARBA" id="ARBA00022630"/>
    </source>
</evidence>
<dbReference type="Pfam" id="PF01266">
    <property type="entry name" value="DAO"/>
    <property type="match status" value="1"/>
</dbReference>
<comment type="cofactor">
    <cofactor evidence="1 9">
        <name>FAD</name>
        <dbReference type="ChEBI" id="CHEBI:57692"/>
    </cofactor>
</comment>
<name>A0A372ZSU5_9ACTN</name>
<dbReference type="GO" id="GO:0071949">
    <property type="term" value="F:FAD binding"/>
    <property type="evidence" value="ECO:0007669"/>
    <property type="project" value="InterPro"/>
</dbReference>
<proteinExistence type="inferred from homology"/>
<dbReference type="GO" id="GO:0003884">
    <property type="term" value="F:D-amino-acid oxidase activity"/>
    <property type="evidence" value="ECO:0007669"/>
    <property type="project" value="UniProtKB-EC"/>
</dbReference>
<evidence type="ECO:0000313" key="12">
    <source>
        <dbReference type="Proteomes" id="UP000263377"/>
    </source>
</evidence>
<dbReference type="RefSeq" id="WP_117486901.1">
    <property type="nucleotide sequence ID" value="NZ_QVIG01000001.1"/>
</dbReference>
<dbReference type="SUPFAM" id="SSF51971">
    <property type="entry name" value="Nucleotide-binding domain"/>
    <property type="match status" value="1"/>
</dbReference>
<evidence type="ECO:0000256" key="8">
    <source>
        <dbReference type="ARBA" id="ARBA00049547"/>
    </source>
</evidence>
<dbReference type="GO" id="GO:0005737">
    <property type="term" value="C:cytoplasm"/>
    <property type="evidence" value="ECO:0007669"/>
    <property type="project" value="TreeGrafter"/>
</dbReference>
<dbReference type="PANTHER" id="PTHR11530">
    <property type="entry name" value="D-AMINO ACID OXIDASE"/>
    <property type="match status" value="1"/>
</dbReference>
<evidence type="ECO:0000256" key="1">
    <source>
        <dbReference type="ARBA" id="ARBA00001974"/>
    </source>
</evidence>
<feature type="binding site" evidence="9">
    <location>
        <position position="289"/>
    </location>
    <ligand>
        <name>D-dopa</name>
        <dbReference type="ChEBI" id="CHEBI:149689"/>
    </ligand>
</feature>
<dbReference type="GO" id="GO:0019478">
    <property type="term" value="P:D-amino acid catabolic process"/>
    <property type="evidence" value="ECO:0007669"/>
    <property type="project" value="TreeGrafter"/>
</dbReference>